<gene>
    <name evidence="8" type="ORF">Krac_2198</name>
</gene>
<dbReference type="Pfam" id="PF17189">
    <property type="entry name" value="Glyco_hydro_30C"/>
    <property type="match status" value="1"/>
</dbReference>
<name>D6U4P3_KTERA</name>
<dbReference type="GO" id="GO:0006680">
    <property type="term" value="P:glucosylceramide catabolic process"/>
    <property type="evidence" value="ECO:0007669"/>
    <property type="project" value="TreeGrafter"/>
</dbReference>
<dbReference type="SUPFAM" id="SSF51445">
    <property type="entry name" value="(Trans)glycosidases"/>
    <property type="match status" value="2"/>
</dbReference>
<organism evidence="8 9">
    <name type="scientific">Ktedonobacter racemifer DSM 44963</name>
    <dbReference type="NCBI Taxonomy" id="485913"/>
    <lineage>
        <taxon>Bacteria</taxon>
        <taxon>Bacillati</taxon>
        <taxon>Chloroflexota</taxon>
        <taxon>Ktedonobacteria</taxon>
        <taxon>Ktedonobacterales</taxon>
        <taxon>Ktedonobacteraceae</taxon>
        <taxon>Ktedonobacter</taxon>
    </lineage>
</organism>
<dbReference type="InterPro" id="IPR017853">
    <property type="entry name" value="GH"/>
</dbReference>
<sequence>MSRLTQKIASPLIIALFILSVASLAASYPSRAYADSQDARAWLTTPDQGNLLKEQPAISFSNHADPNTPTITVNTDQKYQSMTGFGASLTASSAVVLSQSNIDQKQVMRTLFDPHQDIGLSYLRQPMGSSDLAPPLDASKNWVGEYTYDDMPAGQTDPTLSHFSIAQDDRYHITSLLKEALRINPQLKIMATPWSPPAWMKLPGNSWGHCTNCDGGNQGFYDGSNSWDNTPNDYVSITFNGTQIKFYGVVGTDHGIGAFSIDGGSETMVDFYAPTNAGNTLVYTSPVLSAGQHTLKVRVTGQQNSSAHWNGINPDRVDIISASGVITVDDNVQGSGLNQFSYGGSGVASINQGYLNPKYYQAYAQYFVAFIKAYEREGIPIYAITPQNEPQNGNYMPTMLLPATSQTANDTTIGNEADFITNLASAFQQSHVQTKILAFDHNWDTPEYPSAILNSSAGKYVDGIAFHCYGGDPSAQDQFYGQKDIYETECSGGQWENNSNPTFAATLQDVMELGIGSTTHGAKTVVRWGLALDPNGNPHLDTAGSCGTCRGVISIAADGSVTKNSDYYGLGHFSKFVTAGAWRIASTTSSSNLENVAFLNRDGTRVLVVYNHNASSAGATTFQVQVGHKTFSYTLPAGAAVTFTWHEEEE</sequence>
<dbReference type="RefSeq" id="WP_007918864.1">
    <property type="nucleotide sequence ID" value="NZ_ADVG01000004.1"/>
</dbReference>
<evidence type="ECO:0000256" key="1">
    <source>
        <dbReference type="ARBA" id="ARBA00005382"/>
    </source>
</evidence>
<proteinExistence type="inferred from homology"/>
<dbReference type="Gene3D" id="3.20.20.80">
    <property type="entry name" value="Glycosidases"/>
    <property type="match status" value="2"/>
</dbReference>
<evidence type="ECO:0000256" key="4">
    <source>
        <dbReference type="RuleBase" id="RU361188"/>
    </source>
</evidence>
<evidence type="ECO:0000313" key="9">
    <source>
        <dbReference type="Proteomes" id="UP000004508"/>
    </source>
</evidence>
<dbReference type="Pfam" id="PF02055">
    <property type="entry name" value="Glyco_hydro_30"/>
    <property type="match status" value="2"/>
</dbReference>
<dbReference type="PANTHER" id="PTHR11069:SF23">
    <property type="entry name" value="LYSOSOMAL ACID GLUCOSYLCERAMIDASE"/>
    <property type="match status" value="1"/>
</dbReference>
<accession>D6U4P3</accession>
<dbReference type="InterPro" id="IPR013780">
    <property type="entry name" value="Glyco_hydro_b"/>
</dbReference>
<comment type="similarity">
    <text evidence="1 4">Belongs to the glycosyl hydrolase 30 family.</text>
</comment>
<dbReference type="GO" id="GO:0004348">
    <property type="term" value="F:glucosylceramidase activity"/>
    <property type="evidence" value="ECO:0007669"/>
    <property type="project" value="InterPro"/>
</dbReference>
<keyword evidence="4" id="KW-0326">Glycosidase</keyword>
<dbReference type="EMBL" id="ADVG01000004">
    <property type="protein sequence ID" value="EFH81473.1"/>
    <property type="molecule type" value="Genomic_DNA"/>
</dbReference>
<feature type="signal peptide" evidence="5">
    <location>
        <begin position="1"/>
        <end position="34"/>
    </location>
</feature>
<evidence type="ECO:0000313" key="8">
    <source>
        <dbReference type="EMBL" id="EFH81473.1"/>
    </source>
</evidence>
<dbReference type="InParanoid" id="D6U4P3"/>
<dbReference type="STRING" id="485913.Krac_2198"/>
<dbReference type="Proteomes" id="UP000004508">
    <property type="component" value="Unassembled WGS sequence"/>
</dbReference>
<protein>
    <submittedName>
        <fullName evidence="8">Glycoside hydrolase family 30</fullName>
    </submittedName>
</protein>
<dbReference type="PANTHER" id="PTHR11069">
    <property type="entry name" value="GLUCOSYLCERAMIDASE"/>
    <property type="match status" value="1"/>
</dbReference>
<comment type="caution">
    <text evidence="8">The sequence shown here is derived from an EMBL/GenBank/DDBJ whole genome shotgun (WGS) entry which is preliminary data.</text>
</comment>
<feature type="domain" description="Glycosyl hydrolase family 30 beta sandwich" evidence="7">
    <location>
        <begin position="580"/>
        <end position="643"/>
    </location>
</feature>
<feature type="chain" id="PRO_5003088615" evidence="5">
    <location>
        <begin position="35"/>
        <end position="650"/>
    </location>
</feature>
<evidence type="ECO:0000256" key="2">
    <source>
        <dbReference type="ARBA" id="ARBA00022729"/>
    </source>
</evidence>
<dbReference type="InterPro" id="IPR001139">
    <property type="entry name" value="Glyco_hydro_30"/>
</dbReference>
<reference evidence="8 9" key="1">
    <citation type="journal article" date="2011" name="Stand. Genomic Sci.">
        <title>Non-contiguous finished genome sequence and contextual data of the filamentous soil bacterium Ktedonobacter racemifer type strain (SOSP1-21).</title>
        <authorList>
            <person name="Chang Y.J."/>
            <person name="Land M."/>
            <person name="Hauser L."/>
            <person name="Chertkov O."/>
            <person name="Del Rio T.G."/>
            <person name="Nolan M."/>
            <person name="Copeland A."/>
            <person name="Tice H."/>
            <person name="Cheng J.F."/>
            <person name="Lucas S."/>
            <person name="Han C."/>
            <person name="Goodwin L."/>
            <person name="Pitluck S."/>
            <person name="Ivanova N."/>
            <person name="Ovchinikova G."/>
            <person name="Pati A."/>
            <person name="Chen A."/>
            <person name="Palaniappan K."/>
            <person name="Mavromatis K."/>
            <person name="Liolios K."/>
            <person name="Brettin T."/>
            <person name="Fiebig A."/>
            <person name="Rohde M."/>
            <person name="Abt B."/>
            <person name="Goker M."/>
            <person name="Detter J.C."/>
            <person name="Woyke T."/>
            <person name="Bristow J."/>
            <person name="Eisen J.A."/>
            <person name="Markowitz V."/>
            <person name="Hugenholtz P."/>
            <person name="Kyrpides N.C."/>
            <person name="Klenk H.P."/>
            <person name="Lapidus A."/>
        </authorList>
    </citation>
    <scope>NUCLEOTIDE SEQUENCE [LARGE SCALE GENOMIC DNA]</scope>
    <source>
        <strain evidence="9">DSM 44963</strain>
    </source>
</reference>
<feature type="domain" description="Glycosyl hydrolase family 30 TIM-barrel" evidence="6">
    <location>
        <begin position="352"/>
        <end position="577"/>
    </location>
</feature>
<keyword evidence="2 5" id="KW-0732">Signal</keyword>
<dbReference type="Gene3D" id="2.60.40.1180">
    <property type="entry name" value="Golgi alpha-mannosidase II"/>
    <property type="match status" value="1"/>
</dbReference>
<evidence type="ECO:0000259" key="6">
    <source>
        <dbReference type="Pfam" id="PF02055"/>
    </source>
</evidence>
<dbReference type="InterPro" id="IPR033452">
    <property type="entry name" value="GH30_C"/>
</dbReference>
<dbReference type="SUPFAM" id="SSF51011">
    <property type="entry name" value="Glycosyl hydrolase domain"/>
    <property type="match status" value="1"/>
</dbReference>
<dbReference type="InterPro" id="IPR033453">
    <property type="entry name" value="Glyco_hydro_30_TIM-barrel"/>
</dbReference>
<dbReference type="eggNOG" id="COG3934">
    <property type="taxonomic scope" value="Bacteria"/>
</dbReference>
<dbReference type="GO" id="GO:0016020">
    <property type="term" value="C:membrane"/>
    <property type="evidence" value="ECO:0007669"/>
    <property type="project" value="GOC"/>
</dbReference>
<evidence type="ECO:0000256" key="5">
    <source>
        <dbReference type="SAM" id="SignalP"/>
    </source>
</evidence>
<keyword evidence="3 4" id="KW-0378">Hydrolase</keyword>
<evidence type="ECO:0000256" key="3">
    <source>
        <dbReference type="ARBA" id="ARBA00022801"/>
    </source>
</evidence>
<dbReference type="eggNOG" id="COG5520">
    <property type="taxonomic scope" value="Bacteria"/>
</dbReference>
<keyword evidence="9" id="KW-1185">Reference proteome</keyword>
<evidence type="ECO:0000259" key="7">
    <source>
        <dbReference type="Pfam" id="PF17189"/>
    </source>
</evidence>
<dbReference type="Gene3D" id="2.60.120.260">
    <property type="entry name" value="Galactose-binding domain-like"/>
    <property type="match status" value="1"/>
</dbReference>
<dbReference type="AlphaFoldDB" id="D6U4P3"/>
<feature type="domain" description="Glycosyl hydrolase family 30 TIM-barrel" evidence="6">
    <location>
        <begin position="83"/>
        <end position="222"/>
    </location>
</feature>